<evidence type="ECO:0000256" key="6">
    <source>
        <dbReference type="SAM" id="Phobius"/>
    </source>
</evidence>
<dbReference type="OrthoDB" id="6429790at2759"/>
<protein>
    <submittedName>
        <fullName evidence="7">Putative inorganic phosphate cotransporter</fullName>
    </submittedName>
</protein>
<comment type="subcellular location">
    <subcellularLocation>
        <location evidence="1">Membrane</location>
        <topology evidence="1">Multi-pass membrane protein</topology>
    </subcellularLocation>
</comment>
<keyword evidence="3 6" id="KW-1133">Transmembrane helix</keyword>
<feature type="transmembrane region" description="Helical" evidence="6">
    <location>
        <begin position="68"/>
        <end position="86"/>
    </location>
</feature>
<proteinExistence type="predicted"/>
<evidence type="ECO:0000256" key="4">
    <source>
        <dbReference type="ARBA" id="ARBA00023136"/>
    </source>
</evidence>
<dbReference type="AlphaFoldDB" id="A0A087TJX9"/>
<dbReference type="GO" id="GO:0016020">
    <property type="term" value="C:membrane"/>
    <property type="evidence" value="ECO:0007669"/>
    <property type="project" value="UniProtKB-SubCell"/>
</dbReference>
<name>A0A087TJX9_STEMI</name>
<dbReference type="Proteomes" id="UP000054359">
    <property type="component" value="Unassembled WGS sequence"/>
</dbReference>
<evidence type="ECO:0000313" key="7">
    <source>
        <dbReference type="EMBL" id="KFM65418.1"/>
    </source>
</evidence>
<feature type="transmembrane region" description="Helical" evidence="6">
    <location>
        <begin position="132"/>
        <end position="150"/>
    </location>
</feature>
<evidence type="ECO:0000256" key="1">
    <source>
        <dbReference type="ARBA" id="ARBA00004141"/>
    </source>
</evidence>
<dbReference type="STRING" id="407821.A0A087TJX9"/>
<feature type="transmembrane region" description="Helical" evidence="6">
    <location>
        <begin position="93"/>
        <end position="112"/>
    </location>
</feature>
<dbReference type="GO" id="GO:0022857">
    <property type="term" value="F:transmembrane transporter activity"/>
    <property type="evidence" value="ECO:0007669"/>
    <property type="project" value="TreeGrafter"/>
</dbReference>
<dbReference type="GO" id="GO:0006820">
    <property type="term" value="P:monoatomic anion transport"/>
    <property type="evidence" value="ECO:0007669"/>
    <property type="project" value="TreeGrafter"/>
</dbReference>
<keyword evidence="2 6" id="KW-0812">Transmembrane</keyword>
<dbReference type="PANTHER" id="PTHR11662">
    <property type="entry name" value="SOLUTE CARRIER FAMILY 17"/>
    <property type="match status" value="1"/>
</dbReference>
<reference evidence="7 8" key="1">
    <citation type="submission" date="2013-11" db="EMBL/GenBank/DDBJ databases">
        <title>Genome sequencing of Stegodyphus mimosarum.</title>
        <authorList>
            <person name="Bechsgaard J."/>
        </authorList>
    </citation>
    <scope>NUCLEOTIDE SEQUENCE [LARGE SCALE GENOMIC DNA]</scope>
</reference>
<feature type="compositionally biased region" description="Basic and acidic residues" evidence="5">
    <location>
        <begin position="162"/>
        <end position="172"/>
    </location>
</feature>
<accession>A0A087TJX9</accession>
<dbReference type="InterPro" id="IPR036259">
    <property type="entry name" value="MFS_trans_sf"/>
</dbReference>
<feature type="transmembrane region" description="Helical" evidence="6">
    <location>
        <begin position="37"/>
        <end position="56"/>
    </location>
</feature>
<evidence type="ECO:0000256" key="2">
    <source>
        <dbReference type="ARBA" id="ARBA00022692"/>
    </source>
</evidence>
<dbReference type="OMA" id="SCVANIM"/>
<sequence>MLSSGPFLAQAIAGFGACWFSFLLKRRYPDRINACRKGWNSLSCAVFTLGMVGVYLSGCSTTWNEVSFFVAIASVGFGFAGSLITAVDMSPTFCGALMGFASTLASFAGFLVPVTVGRLTNEEQTLAQWQKIFLITAAVGAGSGIIFLVAGSSDIQSWDPAGNKENEKKTPLDENGDVPAMAANSSKL</sequence>
<gene>
    <name evidence="7" type="ORF">X975_06570</name>
</gene>
<evidence type="ECO:0000256" key="5">
    <source>
        <dbReference type="SAM" id="MobiDB-lite"/>
    </source>
</evidence>
<keyword evidence="4 6" id="KW-0472">Membrane</keyword>
<feature type="transmembrane region" description="Helical" evidence="6">
    <location>
        <begin position="6"/>
        <end position="25"/>
    </location>
</feature>
<feature type="non-terminal residue" evidence="7">
    <location>
        <position position="188"/>
    </location>
</feature>
<dbReference type="InterPro" id="IPR050382">
    <property type="entry name" value="MFS_Na/Anion_cotransporter"/>
</dbReference>
<dbReference type="SUPFAM" id="SSF103473">
    <property type="entry name" value="MFS general substrate transporter"/>
    <property type="match status" value="1"/>
</dbReference>
<dbReference type="PANTHER" id="PTHR11662:SF399">
    <property type="entry name" value="FI19708P1-RELATED"/>
    <property type="match status" value="1"/>
</dbReference>
<dbReference type="Gene3D" id="1.20.1250.20">
    <property type="entry name" value="MFS general substrate transporter like domains"/>
    <property type="match status" value="1"/>
</dbReference>
<dbReference type="EMBL" id="KK115562">
    <property type="protein sequence ID" value="KFM65418.1"/>
    <property type="molecule type" value="Genomic_DNA"/>
</dbReference>
<evidence type="ECO:0000313" key="8">
    <source>
        <dbReference type="Proteomes" id="UP000054359"/>
    </source>
</evidence>
<organism evidence="7 8">
    <name type="scientific">Stegodyphus mimosarum</name>
    <name type="common">African social velvet spider</name>
    <dbReference type="NCBI Taxonomy" id="407821"/>
    <lineage>
        <taxon>Eukaryota</taxon>
        <taxon>Metazoa</taxon>
        <taxon>Ecdysozoa</taxon>
        <taxon>Arthropoda</taxon>
        <taxon>Chelicerata</taxon>
        <taxon>Arachnida</taxon>
        <taxon>Araneae</taxon>
        <taxon>Araneomorphae</taxon>
        <taxon>Entelegynae</taxon>
        <taxon>Eresoidea</taxon>
        <taxon>Eresidae</taxon>
        <taxon>Stegodyphus</taxon>
    </lineage>
</organism>
<keyword evidence="8" id="KW-1185">Reference proteome</keyword>
<feature type="region of interest" description="Disordered" evidence="5">
    <location>
        <begin position="158"/>
        <end position="188"/>
    </location>
</feature>
<evidence type="ECO:0000256" key="3">
    <source>
        <dbReference type="ARBA" id="ARBA00022989"/>
    </source>
</evidence>